<accession>A0ABX4NUZ1</accession>
<organism evidence="1 2">
    <name type="scientific">Leptospira adleri</name>
    <dbReference type="NCBI Taxonomy" id="2023186"/>
    <lineage>
        <taxon>Bacteria</taxon>
        <taxon>Pseudomonadati</taxon>
        <taxon>Spirochaetota</taxon>
        <taxon>Spirochaetia</taxon>
        <taxon>Leptospirales</taxon>
        <taxon>Leptospiraceae</taxon>
        <taxon>Leptospira</taxon>
    </lineage>
</organism>
<name>A0ABX4NUZ1_9LEPT</name>
<keyword evidence="2" id="KW-1185">Reference proteome</keyword>
<reference evidence="1 2" key="1">
    <citation type="submission" date="2017-07" db="EMBL/GenBank/DDBJ databases">
        <title>Leptospira spp. isolated from tropical soils.</title>
        <authorList>
            <person name="Thibeaux R."/>
            <person name="Iraola G."/>
            <person name="Ferres I."/>
            <person name="Bierque E."/>
            <person name="Girault D."/>
            <person name="Soupe-Gilbert M.-E."/>
            <person name="Picardeau M."/>
            <person name="Goarant C."/>
        </authorList>
    </citation>
    <scope>NUCLEOTIDE SEQUENCE [LARGE SCALE GENOMIC DNA]</scope>
    <source>
        <strain evidence="1 2">FH2-B-D1</strain>
    </source>
</reference>
<evidence type="ECO:0000313" key="1">
    <source>
        <dbReference type="EMBL" id="PJZ60694.1"/>
    </source>
</evidence>
<comment type="caution">
    <text evidence="1">The sequence shown here is derived from an EMBL/GenBank/DDBJ whole genome shotgun (WGS) entry which is preliminary data.</text>
</comment>
<proteinExistence type="predicted"/>
<gene>
    <name evidence="1" type="ORF">CH376_17220</name>
</gene>
<protein>
    <submittedName>
        <fullName evidence="1">Uncharacterized protein</fullName>
    </submittedName>
</protein>
<sequence length="56" mass="6828">MGKKENDLGKRHNQKIGEVVQNERWNETQKGKIVQFPKKRLWNTEKIRKLCEKLFF</sequence>
<dbReference type="EMBL" id="NPDU01000053">
    <property type="protein sequence ID" value="PJZ60694.1"/>
    <property type="molecule type" value="Genomic_DNA"/>
</dbReference>
<evidence type="ECO:0000313" key="2">
    <source>
        <dbReference type="Proteomes" id="UP000232149"/>
    </source>
</evidence>
<dbReference type="Proteomes" id="UP000232149">
    <property type="component" value="Unassembled WGS sequence"/>
</dbReference>